<dbReference type="Proteomes" id="UP000691718">
    <property type="component" value="Unassembled WGS sequence"/>
</dbReference>
<dbReference type="PANTHER" id="PTHR11005">
    <property type="entry name" value="LYSOSOMAL ACID LIPASE-RELATED"/>
    <property type="match status" value="1"/>
</dbReference>
<sequence>MPKPQYSQKFRDSWLQDPDLKEWLQAVESTAGQVAKCKFCGTILRSHYGDLKTHALSKNANKIESIYLFWTQLKSKEDFDKGRLNFSAIGARYGYPVEESDVVTEDGYILKIFHIAGNKRRPVLLLNVFVYSADTFIIRGNKSLDITLTNNGYDVWALNARGTR</sequence>
<evidence type="ECO:0000259" key="1">
    <source>
        <dbReference type="Pfam" id="PF04083"/>
    </source>
</evidence>
<organism evidence="2 3">
    <name type="scientific">Parnassius apollo</name>
    <name type="common">Apollo butterfly</name>
    <name type="synonym">Papilio apollo</name>
    <dbReference type="NCBI Taxonomy" id="110799"/>
    <lineage>
        <taxon>Eukaryota</taxon>
        <taxon>Metazoa</taxon>
        <taxon>Ecdysozoa</taxon>
        <taxon>Arthropoda</taxon>
        <taxon>Hexapoda</taxon>
        <taxon>Insecta</taxon>
        <taxon>Pterygota</taxon>
        <taxon>Neoptera</taxon>
        <taxon>Endopterygota</taxon>
        <taxon>Lepidoptera</taxon>
        <taxon>Glossata</taxon>
        <taxon>Ditrysia</taxon>
        <taxon>Papilionoidea</taxon>
        <taxon>Papilionidae</taxon>
        <taxon>Parnassiinae</taxon>
        <taxon>Parnassini</taxon>
        <taxon>Parnassius</taxon>
        <taxon>Parnassius</taxon>
    </lineage>
</organism>
<proteinExistence type="predicted"/>
<dbReference type="InterPro" id="IPR006693">
    <property type="entry name" value="AB_hydrolase_lipase"/>
</dbReference>
<comment type="caution">
    <text evidence="2">The sequence shown here is derived from an EMBL/GenBank/DDBJ whole genome shotgun (WGS) entry which is preliminary data.</text>
</comment>
<dbReference type="AlphaFoldDB" id="A0A8S3XQN8"/>
<evidence type="ECO:0000313" key="2">
    <source>
        <dbReference type="EMBL" id="CAG5038313.1"/>
    </source>
</evidence>
<feature type="domain" description="Partial AB-hydrolase lipase" evidence="1">
    <location>
        <begin position="88"/>
        <end position="127"/>
    </location>
</feature>
<keyword evidence="3" id="KW-1185">Reference proteome</keyword>
<evidence type="ECO:0000313" key="3">
    <source>
        <dbReference type="Proteomes" id="UP000691718"/>
    </source>
</evidence>
<reference evidence="2" key="1">
    <citation type="submission" date="2021-04" db="EMBL/GenBank/DDBJ databases">
        <authorList>
            <person name="Tunstrom K."/>
        </authorList>
    </citation>
    <scope>NUCLEOTIDE SEQUENCE</scope>
</reference>
<dbReference type="EMBL" id="CAJQZP010001306">
    <property type="protein sequence ID" value="CAG5038313.1"/>
    <property type="molecule type" value="Genomic_DNA"/>
</dbReference>
<protein>
    <submittedName>
        <fullName evidence="2">(apollo) hypothetical protein</fullName>
    </submittedName>
</protein>
<accession>A0A8S3XQN8</accession>
<dbReference type="GO" id="GO:0006629">
    <property type="term" value="P:lipid metabolic process"/>
    <property type="evidence" value="ECO:0007669"/>
    <property type="project" value="InterPro"/>
</dbReference>
<gene>
    <name evidence="2" type="ORF">PAPOLLO_LOCUS21334</name>
</gene>
<dbReference type="Pfam" id="PF04083">
    <property type="entry name" value="Abhydro_lipase"/>
    <property type="match status" value="1"/>
</dbReference>
<name>A0A8S3XQN8_PARAO</name>
<dbReference type="OrthoDB" id="7219011at2759"/>